<dbReference type="GO" id="GO:0005771">
    <property type="term" value="C:multivesicular body"/>
    <property type="evidence" value="ECO:0007669"/>
    <property type="project" value="TreeGrafter"/>
</dbReference>
<dbReference type="InterPro" id="IPR005024">
    <property type="entry name" value="Snf7_fam"/>
</dbReference>
<reference evidence="4" key="1">
    <citation type="submission" date="2020-04" db="EMBL/GenBank/DDBJ databases">
        <authorList>
            <person name="Alioto T."/>
            <person name="Alioto T."/>
            <person name="Gomez Garrido J."/>
        </authorList>
    </citation>
    <scope>NUCLEOTIDE SEQUENCE</scope>
    <source>
        <strain evidence="4">A484AB</strain>
    </source>
</reference>
<dbReference type="Pfam" id="PF03357">
    <property type="entry name" value="Snf7"/>
    <property type="match status" value="1"/>
</dbReference>
<keyword evidence="5" id="KW-1185">Reference proteome</keyword>
<evidence type="ECO:0000313" key="4">
    <source>
        <dbReference type="EMBL" id="CAB4040045.1"/>
    </source>
</evidence>
<dbReference type="GO" id="GO:0032511">
    <property type="term" value="P:late endosome to vacuole transport via multivesicular body sorting pathway"/>
    <property type="evidence" value="ECO:0007669"/>
    <property type="project" value="TreeGrafter"/>
</dbReference>
<dbReference type="OrthoDB" id="5592979at2759"/>
<evidence type="ECO:0000256" key="3">
    <source>
        <dbReference type="ARBA" id="ARBA00022753"/>
    </source>
</evidence>
<dbReference type="PANTHER" id="PTHR22761">
    <property type="entry name" value="CHARGED MULTIVESICULAR BODY PROTEIN"/>
    <property type="match status" value="1"/>
</dbReference>
<feature type="non-terminal residue" evidence="4">
    <location>
        <position position="117"/>
    </location>
</feature>
<evidence type="ECO:0000256" key="2">
    <source>
        <dbReference type="ARBA" id="ARBA00006190"/>
    </source>
</evidence>
<dbReference type="GO" id="GO:0009898">
    <property type="term" value="C:cytoplasmic side of plasma membrane"/>
    <property type="evidence" value="ECO:0007669"/>
    <property type="project" value="TreeGrafter"/>
</dbReference>
<evidence type="ECO:0000256" key="1">
    <source>
        <dbReference type="ARBA" id="ARBA00004177"/>
    </source>
</evidence>
<organism evidence="4 5">
    <name type="scientific">Paramuricea clavata</name>
    <name type="common">Red gorgonian</name>
    <name type="synonym">Violescent sea-whip</name>
    <dbReference type="NCBI Taxonomy" id="317549"/>
    <lineage>
        <taxon>Eukaryota</taxon>
        <taxon>Metazoa</taxon>
        <taxon>Cnidaria</taxon>
        <taxon>Anthozoa</taxon>
        <taxon>Octocorallia</taxon>
        <taxon>Malacalcyonacea</taxon>
        <taxon>Plexauridae</taxon>
        <taxon>Paramuricea</taxon>
    </lineage>
</organism>
<protein>
    <submittedName>
        <fullName evidence="4">Charged multivesicular body 4b</fullName>
    </submittedName>
</protein>
<gene>
    <name evidence="4" type="ORF">PACLA_8A089085</name>
</gene>
<accession>A0A6S7K3S0</accession>
<dbReference type="GO" id="GO:0006900">
    <property type="term" value="P:vesicle budding from membrane"/>
    <property type="evidence" value="ECO:0007669"/>
    <property type="project" value="TreeGrafter"/>
</dbReference>
<dbReference type="GO" id="GO:0000815">
    <property type="term" value="C:ESCRT III complex"/>
    <property type="evidence" value="ECO:0007669"/>
    <property type="project" value="TreeGrafter"/>
</dbReference>
<evidence type="ECO:0000313" key="5">
    <source>
        <dbReference type="Proteomes" id="UP001152795"/>
    </source>
</evidence>
<dbReference type="PANTHER" id="PTHR22761:SF10">
    <property type="entry name" value="GH13992P"/>
    <property type="match status" value="1"/>
</dbReference>
<comment type="similarity">
    <text evidence="2">Belongs to the SNF7 family.</text>
</comment>
<sequence>MSFLAKIFGGGRARKQQGPSPQEAIQRLRTMEEMLQKKSEHLEKKIDQELKIAKSSKNKHGALSALERVEKLEKELAYIDEKLSNIEIQQQELEHANIETEYLKSVKYAASALKQAQ</sequence>
<comment type="subcellular location">
    <subcellularLocation>
        <location evidence="1">Endosome</location>
    </subcellularLocation>
</comment>
<dbReference type="AlphaFoldDB" id="A0A6S7K3S0"/>
<comment type="caution">
    <text evidence="4">The sequence shown here is derived from an EMBL/GenBank/DDBJ whole genome shotgun (WGS) entry which is preliminary data.</text>
</comment>
<dbReference type="Proteomes" id="UP001152795">
    <property type="component" value="Unassembled WGS sequence"/>
</dbReference>
<name>A0A6S7K3S0_PARCT</name>
<keyword evidence="3" id="KW-0967">Endosome</keyword>
<dbReference type="Gene3D" id="1.10.287.1060">
    <property type="entry name" value="ESAT-6-like"/>
    <property type="match status" value="1"/>
</dbReference>
<proteinExistence type="inferred from homology"/>
<dbReference type="EMBL" id="CACRXK020026194">
    <property type="protein sequence ID" value="CAB4040045.1"/>
    <property type="molecule type" value="Genomic_DNA"/>
</dbReference>